<dbReference type="EMBL" id="NEVQ01000013">
    <property type="protein sequence ID" value="OZI56061.1"/>
    <property type="molecule type" value="Genomic_DNA"/>
</dbReference>
<dbReference type="Pfam" id="PF06240">
    <property type="entry name" value="COXG"/>
    <property type="match status" value="1"/>
</dbReference>
<dbReference type="FunFam" id="3.10.20.30:FF:000020">
    <property type="entry name" value="Xanthine dehydrogenase iron-sulfur subunit"/>
    <property type="match status" value="1"/>
</dbReference>
<dbReference type="InterPro" id="IPR036010">
    <property type="entry name" value="2Fe-2S_ferredoxin-like_sf"/>
</dbReference>
<dbReference type="InterPro" id="IPR012675">
    <property type="entry name" value="Beta-grasp_dom_sf"/>
</dbReference>
<evidence type="ECO:0000256" key="1">
    <source>
        <dbReference type="ARBA" id="ARBA00022714"/>
    </source>
</evidence>
<dbReference type="GO" id="GO:0046872">
    <property type="term" value="F:metal ion binding"/>
    <property type="evidence" value="ECO:0007669"/>
    <property type="project" value="UniProtKB-KW"/>
</dbReference>
<gene>
    <name evidence="8" type="ORF">CAL20_11460</name>
</gene>
<dbReference type="PROSITE" id="PS00197">
    <property type="entry name" value="2FE2S_FER_1"/>
    <property type="match status" value="1"/>
</dbReference>
<dbReference type="SUPFAM" id="SSF54292">
    <property type="entry name" value="2Fe-2S ferredoxin-like"/>
    <property type="match status" value="1"/>
</dbReference>
<keyword evidence="3" id="KW-0560">Oxidoreductase</keyword>
<organism evidence="8 9">
    <name type="scientific">Bordetella genomosp. 4</name>
    <dbReference type="NCBI Taxonomy" id="463044"/>
    <lineage>
        <taxon>Bacteria</taxon>
        <taxon>Pseudomonadati</taxon>
        <taxon>Pseudomonadota</taxon>
        <taxon>Betaproteobacteria</taxon>
        <taxon>Burkholderiales</taxon>
        <taxon>Alcaligenaceae</taxon>
        <taxon>Bordetella</taxon>
    </lineage>
</organism>
<evidence type="ECO:0000313" key="8">
    <source>
        <dbReference type="EMBL" id="OZI56061.1"/>
    </source>
</evidence>
<sequence>MNRVSMTVNGQQVCHDVPPRMHLADYLRDKEHLTGTHLGCEHGVCGACTVLLDGKPVRSCITFSVACESRNITTVEGYDDDPVMQRLRLAFRANHALQCGFCTPGMLATARDIVLRLPDADEKRIRIELSGNLCRCTGYMGIVAAIRSVLDELREMPDPAVTALRAALSTPAIIPIVHEKTMPVFEPAEPMNGAVEREQPSAPASPGRGESKGKGQHINGEFTLPFPPEQVWSFMVDLPMVAGCLPGAQITSQQGNEVQGHIGIKFGPMQAAFQGTAQLELDNEKRLAVLHGTGRDTVSQSRAQGDIQYRILAAGQGTRVEIDMDYALQGPLAQFSRSGLVQDFVRRMIAEFGRNVTRRIENPSSADEPVKALNPVALFFGVLKDRILRLFQRRRR</sequence>
<dbReference type="AlphaFoldDB" id="A0A261U3D7"/>
<dbReference type="PANTHER" id="PTHR44379">
    <property type="entry name" value="OXIDOREDUCTASE WITH IRON-SULFUR SUBUNIT"/>
    <property type="match status" value="1"/>
</dbReference>
<keyword evidence="1" id="KW-0001">2Fe-2S</keyword>
<dbReference type="CDD" id="cd00207">
    <property type="entry name" value="fer2"/>
    <property type="match status" value="1"/>
</dbReference>
<dbReference type="Gene3D" id="3.30.530.20">
    <property type="match status" value="1"/>
</dbReference>
<keyword evidence="2" id="KW-0479">Metal-binding</keyword>
<dbReference type="CDD" id="cd07823">
    <property type="entry name" value="SRPBCC_5"/>
    <property type="match status" value="1"/>
</dbReference>
<evidence type="ECO:0000256" key="3">
    <source>
        <dbReference type="ARBA" id="ARBA00023002"/>
    </source>
</evidence>
<evidence type="ECO:0000259" key="7">
    <source>
        <dbReference type="PROSITE" id="PS51085"/>
    </source>
</evidence>
<accession>A0A261U3D7</accession>
<dbReference type="SUPFAM" id="SSF55961">
    <property type="entry name" value="Bet v1-like"/>
    <property type="match status" value="1"/>
</dbReference>
<dbReference type="PANTHER" id="PTHR44379:SF8">
    <property type="entry name" value="XANTHINE DEHYDROGENASE IRON-SULFUR-BINDING SUBUNIT XDHC-RELATED"/>
    <property type="match status" value="1"/>
</dbReference>
<dbReference type="RefSeq" id="WP_094837927.1">
    <property type="nucleotide sequence ID" value="NZ_NEVQ01000013.1"/>
</dbReference>
<dbReference type="InterPro" id="IPR010419">
    <property type="entry name" value="CO_DH_gsu"/>
</dbReference>
<comment type="caution">
    <text evidence="8">The sequence shown here is derived from an EMBL/GenBank/DDBJ whole genome shotgun (WGS) entry which is preliminary data.</text>
</comment>
<dbReference type="Pfam" id="PF00111">
    <property type="entry name" value="Fer2"/>
    <property type="match status" value="1"/>
</dbReference>
<keyword evidence="5" id="KW-0411">Iron-sulfur</keyword>
<feature type="domain" description="2Fe-2S ferredoxin-type" evidence="7">
    <location>
        <begin position="2"/>
        <end position="78"/>
    </location>
</feature>
<dbReference type="GO" id="GO:0051537">
    <property type="term" value="F:2 iron, 2 sulfur cluster binding"/>
    <property type="evidence" value="ECO:0007669"/>
    <property type="project" value="UniProtKB-KW"/>
</dbReference>
<dbReference type="Gene3D" id="3.10.20.30">
    <property type="match status" value="1"/>
</dbReference>
<dbReference type="InterPro" id="IPR006058">
    <property type="entry name" value="2Fe2S_fd_BS"/>
</dbReference>
<dbReference type="Gene3D" id="1.10.150.120">
    <property type="entry name" value="[2Fe-2S]-binding domain"/>
    <property type="match status" value="1"/>
</dbReference>
<keyword evidence="4" id="KW-0408">Iron</keyword>
<keyword evidence="9" id="KW-1185">Reference proteome</keyword>
<dbReference type="GO" id="GO:0016491">
    <property type="term" value="F:oxidoreductase activity"/>
    <property type="evidence" value="ECO:0007669"/>
    <property type="project" value="UniProtKB-KW"/>
</dbReference>
<dbReference type="InterPro" id="IPR001041">
    <property type="entry name" value="2Fe-2S_ferredoxin-type"/>
</dbReference>
<dbReference type="InterPro" id="IPR051452">
    <property type="entry name" value="Diverse_Oxidoreductases"/>
</dbReference>
<evidence type="ECO:0000313" key="9">
    <source>
        <dbReference type="Proteomes" id="UP000216885"/>
    </source>
</evidence>
<dbReference type="InterPro" id="IPR036884">
    <property type="entry name" value="2Fe-2S-bd_dom_sf"/>
</dbReference>
<dbReference type="InterPro" id="IPR023393">
    <property type="entry name" value="START-like_dom_sf"/>
</dbReference>
<evidence type="ECO:0000256" key="4">
    <source>
        <dbReference type="ARBA" id="ARBA00023004"/>
    </source>
</evidence>
<evidence type="ECO:0000256" key="6">
    <source>
        <dbReference type="SAM" id="MobiDB-lite"/>
    </source>
</evidence>
<dbReference type="SUPFAM" id="SSF47741">
    <property type="entry name" value="CO dehydrogenase ISP C-domain like"/>
    <property type="match status" value="1"/>
</dbReference>
<proteinExistence type="predicted"/>
<feature type="region of interest" description="Disordered" evidence="6">
    <location>
        <begin position="193"/>
        <end position="219"/>
    </location>
</feature>
<evidence type="ECO:0000256" key="2">
    <source>
        <dbReference type="ARBA" id="ARBA00022723"/>
    </source>
</evidence>
<evidence type="ECO:0000256" key="5">
    <source>
        <dbReference type="ARBA" id="ARBA00023014"/>
    </source>
</evidence>
<dbReference type="Pfam" id="PF01799">
    <property type="entry name" value="Fer2_2"/>
    <property type="match status" value="1"/>
</dbReference>
<dbReference type="PROSITE" id="PS51085">
    <property type="entry name" value="2FE2S_FER_2"/>
    <property type="match status" value="1"/>
</dbReference>
<reference evidence="8 9" key="1">
    <citation type="submission" date="2017-05" db="EMBL/GenBank/DDBJ databases">
        <title>Complete and WGS of Bordetella genogroups.</title>
        <authorList>
            <person name="Spilker T."/>
            <person name="LiPuma J."/>
        </authorList>
    </citation>
    <scope>NUCLEOTIDE SEQUENCE [LARGE SCALE GENOMIC DNA]</scope>
    <source>
        <strain evidence="8 9">AU9919</strain>
    </source>
</reference>
<name>A0A261U3D7_9BORD</name>
<dbReference type="InterPro" id="IPR002888">
    <property type="entry name" value="2Fe-2S-bd"/>
</dbReference>
<protein>
    <submittedName>
        <fullName evidence="8">Carbon monoxide dehydrogenase</fullName>
    </submittedName>
</protein>
<dbReference type="Proteomes" id="UP000216885">
    <property type="component" value="Unassembled WGS sequence"/>
</dbReference>